<feature type="transmembrane region" description="Helical" evidence="6">
    <location>
        <begin position="124"/>
        <end position="146"/>
    </location>
</feature>
<dbReference type="PANTHER" id="PTHR37693:SF1">
    <property type="entry name" value="INTEGRAL MEMBRANE PROTEIN"/>
    <property type="match status" value="1"/>
</dbReference>
<feature type="transmembrane region" description="Helical" evidence="6">
    <location>
        <begin position="152"/>
        <end position="177"/>
    </location>
</feature>
<name>A0A9D1UWF6_9LACO</name>
<dbReference type="GO" id="GO:0005886">
    <property type="term" value="C:plasma membrane"/>
    <property type="evidence" value="ECO:0007669"/>
    <property type="project" value="UniProtKB-SubCell"/>
</dbReference>
<organism evidence="7 8">
    <name type="scientific">Candidatus Ligilactobacillus excrementigallinarum</name>
    <dbReference type="NCBI Taxonomy" id="2838641"/>
    <lineage>
        <taxon>Bacteria</taxon>
        <taxon>Bacillati</taxon>
        <taxon>Bacillota</taxon>
        <taxon>Bacilli</taxon>
        <taxon>Lactobacillales</taxon>
        <taxon>Lactobacillaceae</taxon>
        <taxon>Ligilactobacillus</taxon>
    </lineage>
</organism>
<dbReference type="EMBL" id="DXFP01000017">
    <property type="protein sequence ID" value="HIX01592.1"/>
    <property type="molecule type" value="Genomic_DNA"/>
</dbReference>
<evidence type="ECO:0000256" key="1">
    <source>
        <dbReference type="ARBA" id="ARBA00004651"/>
    </source>
</evidence>
<dbReference type="EC" id="2.3.2.3" evidence="6"/>
<dbReference type="GO" id="GO:0050071">
    <property type="term" value="F:phosphatidylglycerol lysyltransferase activity"/>
    <property type="evidence" value="ECO:0007669"/>
    <property type="project" value="UniProtKB-EC"/>
</dbReference>
<keyword evidence="2" id="KW-1003">Cell membrane</keyword>
<evidence type="ECO:0000313" key="7">
    <source>
        <dbReference type="EMBL" id="HIX01592.1"/>
    </source>
</evidence>
<comment type="subcellular location">
    <subcellularLocation>
        <location evidence="1 6">Cell membrane</location>
        <topology evidence="1 6">Multi-pass membrane protein</topology>
    </subcellularLocation>
</comment>
<feature type="transmembrane region" description="Helical" evidence="6">
    <location>
        <begin position="266"/>
        <end position="284"/>
    </location>
</feature>
<comment type="catalytic activity">
    <reaction evidence="6">
        <text>L-lysyl-tRNA(Lys) + a 1,2-diacyl-sn-glycero-3-phospho-(1'-sn-glycerol) = a 1,2-diacyl-sn-glycero-3-phospho-1'-(3'-O-L-lysyl)-sn-glycerol + tRNA(Lys)</text>
        <dbReference type="Rhea" id="RHEA:10668"/>
        <dbReference type="Rhea" id="RHEA-COMP:9696"/>
        <dbReference type="Rhea" id="RHEA-COMP:9697"/>
        <dbReference type="ChEBI" id="CHEBI:64716"/>
        <dbReference type="ChEBI" id="CHEBI:75792"/>
        <dbReference type="ChEBI" id="CHEBI:78442"/>
        <dbReference type="ChEBI" id="CHEBI:78529"/>
        <dbReference type="EC" id="2.3.2.3"/>
    </reaction>
</comment>
<keyword evidence="6" id="KW-0443">Lipid metabolism</keyword>
<dbReference type="PANTHER" id="PTHR37693">
    <property type="entry name" value="PHOSPHATIDYLGLYCEROL LYSYLTRANSFERASE"/>
    <property type="match status" value="1"/>
</dbReference>
<dbReference type="Proteomes" id="UP000823963">
    <property type="component" value="Unassembled WGS sequence"/>
</dbReference>
<feature type="transmembrane region" description="Helical" evidence="6">
    <location>
        <begin position="305"/>
        <end position="329"/>
    </location>
</feature>
<reference evidence="7" key="1">
    <citation type="journal article" date="2021" name="PeerJ">
        <title>Extensive microbial diversity within the chicken gut microbiome revealed by metagenomics and culture.</title>
        <authorList>
            <person name="Gilroy R."/>
            <person name="Ravi A."/>
            <person name="Getino M."/>
            <person name="Pursley I."/>
            <person name="Horton D.L."/>
            <person name="Alikhan N.F."/>
            <person name="Baker D."/>
            <person name="Gharbi K."/>
            <person name="Hall N."/>
            <person name="Watson M."/>
            <person name="Adriaenssens E.M."/>
            <person name="Foster-Nyarko E."/>
            <person name="Jarju S."/>
            <person name="Secka A."/>
            <person name="Antonio M."/>
            <person name="Oren A."/>
            <person name="Chaudhuri R.R."/>
            <person name="La Ragione R."/>
            <person name="Hildebrand F."/>
            <person name="Pallen M.J."/>
        </authorList>
    </citation>
    <scope>NUCLEOTIDE SEQUENCE</scope>
    <source>
        <strain evidence="7">6627</strain>
    </source>
</reference>
<comment type="function">
    <text evidence="6">Catalyzes the transfer of a lysyl group from L-lysyl-tRNA(Lys) to membrane-bound phosphatidylglycerol (PG), which produces lysylphosphatidylglycerol (LPG), a major component of the bacterial membrane with a positive net charge. LPG synthesis contributes to bacterial virulence as it is involved in the resistance mechanism against cationic antimicrobial peptides (CAMP) produces by the host's immune system (defensins, cathelicidins) and by the competing microorganisms.</text>
</comment>
<evidence type="ECO:0000256" key="5">
    <source>
        <dbReference type="ARBA" id="ARBA00023136"/>
    </source>
</evidence>
<dbReference type="GO" id="GO:0046677">
    <property type="term" value="P:response to antibiotic"/>
    <property type="evidence" value="ECO:0007669"/>
    <property type="project" value="UniProtKB-KW"/>
</dbReference>
<reference evidence="7" key="2">
    <citation type="submission" date="2021-04" db="EMBL/GenBank/DDBJ databases">
        <authorList>
            <person name="Gilroy R."/>
        </authorList>
    </citation>
    <scope>NUCLEOTIDE SEQUENCE</scope>
    <source>
        <strain evidence="7">6627</strain>
    </source>
</reference>
<feature type="transmembrane region" description="Helical" evidence="6">
    <location>
        <begin position="7"/>
        <end position="24"/>
    </location>
</feature>
<comment type="caution">
    <text evidence="7">The sequence shown here is derived from an EMBL/GenBank/DDBJ whole genome shotgun (WGS) entry which is preliminary data.</text>
</comment>
<dbReference type="Pfam" id="PF03706">
    <property type="entry name" value="LPG_synthase_TM"/>
    <property type="match status" value="1"/>
</dbReference>
<keyword evidence="5 6" id="KW-0472">Membrane</keyword>
<keyword evidence="6" id="KW-0046">Antibiotic resistance</keyword>
<evidence type="ECO:0000256" key="3">
    <source>
        <dbReference type="ARBA" id="ARBA00022692"/>
    </source>
</evidence>
<gene>
    <name evidence="6" type="primary">mprF</name>
    <name evidence="7" type="ORF">H9861_02435</name>
</gene>
<dbReference type="InterPro" id="IPR022791">
    <property type="entry name" value="L-PG_synthase/AglD"/>
</dbReference>
<evidence type="ECO:0000256" key="6">
    <source>
        <dbReference type="RuleBase" id="RU363042"/>
    </source>
</evidence>
<dbReference type="AlphaFoldDB" id="A0A9D1UWF6"/>
<evidence type="ECO:0000256" key="2">
    <source>
        <dbReference type="ARBA" id="ARBA00022475"/>
    </source>
</evidence>
<sequence>MSRKNKIVLGIMIAIGVCIFGYSLRDVPMHSLLLNLKDLKWYWLLVAFGLMFFSLVCEAWIVRFLLKKRYPDLRWRDILRVPMVEQLFNGITPFSSGGQPAQILALAQTGVDGGQATSILLMKFIVYQAMIVVNFIICMLFGFHLIASKMHVMAVLIAFGFLIHFSVIVGLLMVMYWNKFTRKLVDICLKPLKWLPNKELYPKWKNKLDAKIDTFYQESLRLKKDKKAILKIALITLLQLILYYIIPYFIILALGVHHVNLIEVTTLHVLIVMVISLFPVPGGAGGAEFSFDVIFSLYIHSSSKLVLAMILWRIVTYYFGMFLGMVALVQKPHKVKAREREAAVEES</sequence>
<proteinExistence type="inferred from homology"/>
<feature type="transmembrane region" description="Helical" evidence="6">
    <location>
        <begin position="228"/>
        <end position="254"/>
    </location>
</feature>
<comment type="similarity">
    <text evidence="6">Belongs to the LPG synthase family.</text>
</comment>
<keyword evidence="4 6" id="KW-1133">Transmembrane helix</keyword>
<keyword evidence="3 6" id="KW-0812">Transmembrane</keyword>
<dbReference type="NCBIfam" id="TIGR00374">
    <property type="entry name" value="flippase-like domain"/>
    <property type="match status" value="1"/>
</dbReference>
<protein>
    <recommendedName>
        <fullName evidence="6">Phosphatidylglycerol lysyltransferase</fullName>
        <ecNumber evidence="6">2.3.2.3</ecNumber>
    </recommendedName>
    <alternativeName>
        <fullName evidence="6">Lysylphosphatidylglycerol synthase</fullName>
    </alternativeName>
</protein>
<accession>A0A9D1UWF6</accession>
<feature type="transmembrane region" description="Helical" evidence="6">
    <location>
        <begin position="44"/>
        <end position="66"/>
    </location>
</feature>
<evidence type="ECO:0000256" key="4">
    <source>
        <dbReference type="ARBA" id="ARBA00022989"/>
    </source>
</evidence>
<dbReference type="GO" id="GO:0006629">
    <property type="term" value="P:lipid metabolic process"/>
    <property type="evidence" value="ECO:0007669"/>
    <property type="project" value="UniProtKB-KW"/>
</dbReference>
<keyword evidence="6" id="KW-0808">Transferase</keyword>
<evidence type="ECO:0000313" key="8">
    <source>
        <dbReference type="Proteomes" id="UP000823963"/>
    </source>
</evidence>